<dbReference type="EMBL" id="JASAOG010000141">
    <property type="protein sequence ID" value="KAK0048113.1"/>
    <property type="molecule type" value="Genomic_DNA"/>
</dbReference>
<feature type="coiled-coil region" evidence="1">
    <location>
        <begin position="110"/>
        <end position="137"/>
    </location>
</feature>
<name>A0AAD8C8L3_BIOPF</name>
<keyword evidence="3" id="KW-1133">Transmembrane helix</keyword>
<evidence type="ECO:0000256" key="3">
    <source>
        <dbReference type="SAM" id="Phobius"/>
    </source>
</evidence>
<feature type="transmembrane region" description="Helical" evidence="3">
    <location>
        <begin position="181"/>
        <end position="199"/>
    </location>
</feature>
<keyword evidence="1" id="KW-0175">Coiled coil</keyword>
<comment type="caution">
    <text evidence="6">The sequence shown here is derived from an EMBL/GenBank/DDBJ whole genome shotgun (WGS) entry which is preliminary data.</text>
</comment>
<evidence type="ECO:0000313" key="6">
    <source>
        <dbReference type="EMBL" id="KAK0067673.1"/>
    </source>
</evidence>
<evidence type="ECO:0000313" key="5">
    <source>
        <dbReference type="EMBL" id="KAK0048132.1"/>
    </source>
</evidence>
<evidence type="ECO:0008006" key="8">
    <source>
        <dbReference type="Google" id="ProtNLM"/>
    </source>
</evidence>
<keyword evidence="7" id="KW-1185">Reference proteome</keyword>
<reference evidence="6" key="2">
    <citation type="submission" date="2023-04" db="EMBL/GenBank/DDBJ databases">
        <authorList>
            <person name="Bu L."/>
            <person name="Lu L."/>
            <person name="Laidemitt M.R."/>
            <person name="Zhang S.M."/>
            <person name="Mutuku M."/>
            <person name="Mkoji G."/>
            <person name="Steinauer M."/>
            <person name="Loker E.S."/>
        </authorList>
    </citation>
    <scope>NUCLEOTIDE SEQUENCE</scope>
    <source>
        <strain evidence="6">KasaAsao</strain>
        <tissue evidence="6">Whole Snail</tissue>
    </source>
</reference>
<dbReference type="Proteomes" id="UP001233172">
    <property type="component" value="Unassembled WGS sequence"/>
</dbReference>
<dbReference type="AlphaFoldDB" id="A0AAD8C8L3"/>
<gene>
    <name evidence="6" type="ORF">Bpfe_003180</name>
    <name evidence="4" type="ORF">Bpfe_022373</name>
    <name evidence="5" type="ORF">Bpfe_022392</name>
</gene>
<feature type="compositionally biased region" description="Basic and acidic residues" evidence="2">
    <location>
        <begin position="45"/>
        <end position="65"/>
    </location>
</feature>
<keyword evidence="3" id="KW-0812">Transmembrane</keyword>
<dbReference type="EMBL" id="JASAOG010000007">
    <property type="protein sequence ID" value="KAK0067673.1"/>
    <property type="molecule type" value="Genomic_DNA"/>
</dbReference>
<evidence type="ECO:0000313" key="4">
    <source>
        <dbReference type="EMBL" id="KAK0048113.1"/>
    </source>
</evidence>
<reference evidence="6" key="1">
    <citation type="journal article" date="2023" name="PLoS Negl. Trop. Dis.">
        <title>A genome sequence for Biomphalaria pfeifferi, the major vector snail for the human-infecting parasite Schistosoma mansoni.</title>
        <authorList>
            <person name="Bu L."/>
            <person name="Lu L."/>
            <person name="Laidemitt M.R."/>
            <person name="Zhang S.M."/>
            <person name="Mutuku M."/>
            <person name="Mkoji G."/>
            <person name="Steinauer M."/>
            <person name="Loker E.S."/>
        </authorList>
    </citation>
    <scope>NUCLEOTIDE SEQUENCE</scope>
    <source>
        <strain evidence="6">KasaAsao</strain>
    </source>
</reference>
<feature type="region of interest" description="Disordered" evidence="2">
    <location>
        <begin position="44"/>
        <end position="94"/>
    </location>
</feature>
<proteinExistence type="predicted"/>
<accession>A0AAD8C8L3</accession>
<protein>
    <recommendedName>
        <fullName evidence="8">Transmembrane protein</fullName>
    </recommendedName>
</protein>
<feature type="compositionally biased region" description="Basic and acidic residues" evidence="2">
    <location>
        <begin position="77"/>
        <end position="93"/>
    </location>
</feature>
<dbReference type="EMBL" id="JASAOG010000141">
    <property type="protein sequence ID" value="KAK0048132.1"/>
    <property type="molecule type" value="Genomic_DNA"/>
</dbReference>
<evidence type="ECO:0000256" key="1">
    <source>
        <dbReference type="SAM" id="Coils"/>
    </source>
</evidence>
<keyword evidence="3" id="KW-0472">Membrane</keyword>
<evidence type="ECO:0000256" key="2">
    <source>
        <dbReference type="SAM" id="MobiDB-lite"/>
    </source>
</evidence>
<organism evidence="6 7">
    <name type="scientific">Biomphalaria pfeifferi</name>
    <name type="common">Bloodfluke planorb</name>
    <name type="synonym">Freshwater snail</name>
    <dbReference type="NCBI Taxonomy" id="112525"/>
    <lineage>
        <taxon>Eukaryota</taxon>
        <taxon>Metazoa</taxon>
        <taxon>Spiralia</taxon>
        <taxon>Lophotrochozoa</taxon>
        <taxon>Mollusca</taxon>
        <taxon>Gastropoda</taxon>
        <taxon>Heterobranchia</taxon>
        <taxon>Euthyneura</taxon>
        <taxon>Panpulmonata</taxon>
        <taxon>Hygrophila</taxon>
        <taxon>Lymnaeoidea</taxon>
        <taxon>Planorbidae</taxon>
        <taxon>Biomphalaria</taxon>
    </lineage>
</organism>
<evidence type="ECO:0000313" key="7">
    <source>
        <dbReference type="Proteomes" id="UP001233172"/>
    </source>
</evidence>
<sequence length="217" mass="24432">MRDRHRCEIDREPVDGAGIVSTSAAQGNLQEIVSSIKGDAFVCRGLDEGDGQREDDPADERKEQHLLASLPLVRQASPERRAEKLDERPETDQHTALGSVHAKLFEVNDQQGKEGTKSAEEEEIEKLAEEKVSVDHRAERVQEVSTESGWSLRLLRMRNPFEWLASAIGRSRTWFYVLKRVEFLLGSVVLLVVCLHFIFACSPIRSIFAPAITPNEN</sequence>